<evidence type="ECO:0000259" key="6">
    <source>
        <dbReference type="PROSITE" id="PS50835"/>
    </source>
</evidence>
<dbReference type="SMART" id="SM00408">
    <property type="entry name" value="IGc2"/>
    <property type="match status" value="1"/>
</dbReference>
<keyword evidence="2" id="KW-0472">Membrane</keyword>
<dbReference type="InterPro" id="IPR007110">
    <property type="entry name" value="Ig-like_dom"/>
</dbReference>
<dbReference type="GeneTree" id="ENSGT01150000286924"/>
<keyword evidence="5" id="KW-0393">Immunoglobulin domain</keyword>
<dbReference type="SMART" id="SM00409">
    <property type="entry name" value="IG"/>
    <property type="match status" value="1"/>
</dbReference>
<keyword evidence="4" id="KW-0325">Glycoprotein</keyword>
<keyword evidence="3" id="KW-1015">Disulfide bond</keyword>
<dbReference type="SUPFAM" id="SSF48726">
    <property type="entry name" value="Immunoglobulin"/>
    <property type="match status" value="2"/>
</dbReference>
<protein>
    <recommendedName>
        <fullName evidence="6">Ig-like domain-containing protein</fullName>
    </recommendedName>
</protein>
<reference evidence="7" key="1">
    <citation type="submission" date="2019-06" db="EMBL/GenBank/DDBJ databases">
        <authorList>
            <consortium name="Wellcome Sanger Institute Data Sharing"/>
        </authorList>
    </citation>
    <scope>NUCLEOTIDE SEQUENCE [LARGE SCALE GENOMIC DNA]</scope>
</reference>
<dbReference type="InterPro" id="IPR013783">
    <property type="entry name" value="Ig-like_fold"/>
</dbReference>
<feature type="domain" description="Ig-like" evidence="6">
    <location>
        <begin position="1"/>
        <end position="30"/>
    </location>
</feature>
<dbReference type="InterPro" id="IPR003598">
    <property type="entry name" value="Ig_sub2"/>
</dbReference>
<reference evidence="7" key="3">
    <citation type="submission" date="2025-09" db="UniProtKB">
        <authorList>
            <consortium name="Ensembl"/>
        </authorList>
    </citation>
    <scope>IDENTIFICATION</scope>
</reference>
<comment type="subcellular location">
    <subcellularLocation>
        <location evidence="1">Membrane</location>
        <topology evidence="1">Single-pass type I membrane protein</topology>
    </subcellularLocation>
</comment>
<organism evidence="7 8">
    <name type="scientific">Myripristis murdjan</name>
    <name type="common">pinecone soldierfish</name>
    <dbReference type="NCBI Taxonomy" id="586833"/>
    <lineage>
        <taxon>Eukaryota</taxon>
        <taxon>Metazoa</taxon>
        <taxon>Chordata</taxon>
        <taxon>Craniata</taxon>
        <taxon>Vertebrata</taxon>
        <taxon>Euteleostomi</taxon>
        <taxon>Actinopterygii</taxon>
        <taxon>Neopterygii</taxon>
        <taxon>Teleostei</taxon>
        <taxon>Neoteleostei</taxon>
        <taxon>Acanthomorphata</taxon>
        <taxon>Holocentriformes</taxon>
        <taxon>Holocentridae</taxon>
        <taxon>Myripristis</taxon>
    </lineage>
</organism>
<evidence type="ECO:0000256" key="1">
    <source>
        <dbReference type="ARBA" id="ARBA00004479"/>
    </source>
</evidence>
<name>A0A668A1S4_9TELE</name>
<dbReference type="Proteomes" id="UP000472263">
    <property type="component" value="Chromosome 16"/>
</dbReference>
<dbReference type="GO" id="GO:0005886">
    <property type="term" value="C:plasma membrane"/>
    <property type="evidence" value="ECO:0007669"/>
    <property type="project" value="TreeGrafter"/>
</dbReference>
<dbReference type="Ensembl" id="ENSMMDT00005049765.1">
    <property type="protein sequence ID" value="ENSMMDP00005048810.1"/>
    <property type="gene ID" value="ENSMMDG00005022199.1"/>
</dbReference>
<evidence type="ECO:0000256" key="2">
    <source>
        <dbReference type="ARBA" id="ARBA00023136"/>
    </source>
</evidence>
<dbReference type="GO" id="GO:0098609">
    <property type="term" value="P:cell-cell adhesion"/>
    <property type="evidence" value="ECO:0007669"/>
    <property type="project" value="TreeGrafter"/>
</dbReference>
<evidence type="ECO:0000256" key="4">
    <source>
        <dbReference type="ARBA" id="ARBA00023180"/>
    </source>
</evidence>
<accession>A0A668A1S4</accession>
<dbReference type="InterPro" id="IPR036179">
    <property type="entry name" value="Ig-like_dom_sf"/>
</dbReference>
<reference evidence="7" key="2">
    <citation type="submission" date="2025-08" db="UniProtKB">
        <authorList>
            <consortium name="Ensembl"/>
        </authorList>
    </citation>
    <scope>IDENTIFICATION</scope>
</reference>
<proteinExistence type="predicted"/>
<dbReference type="InterPro" id="IPR003599">
    <property type="entry name" value="Ig_sub"/>
</dbReference>
<dbReference type="PROSITE" id="PS50835">
    <property type="entry name" value="IG_LIKE"/>
    <property type="match status" value="2"/>
</dbReference>
<keyword evidence="8" id="KW-1185">Reference proteome</keyword>
<dbReference type="GO" id="GO:0005911">
    <property type="term" value="C:cell-cell junction"/>
    <property type="evidence" value="ECO:0007669"/>
    <property type="project" value="TreeGrafter"/>
</dbReference>
<evidence type="ECO:0000256" key="5">
    <source>
        <dbReference type="ARBA" id="ARBA00023319"/>
    </source>
</evidence>
<feature type="domain" description="Ig-like" evidence="6">
    <location>
        <begin position="45"/>
        <end position="113"/>
    </location>
</feature>
<sequence length="137" mass="14851">TGNTSVKEGEALTLTCSADSHPPSLITWMKLHSEEYLQNGTETMPTITGNASVKEGEALTLTCSADSHPPSLITWMKNGTETWKINSITASESGTYHCVATNNYGSQQSDAIHIEVKCENVLHLFNFISVTIFGCLL</sequence>
<dbReference type="PANTHER" id="PTHR11640">
    <property type="entry name" value="NEPHRIN"/>
    <property type="match status" value="1"/>
</dbReference>
<dbReference type="Gene3D" id="2.60.40.10">
    <property type="entry name" value="Immunoglobulins"/>
    <property type="match status" value="2"/>
</dbReference>
<dbReference type="CDD" id="cd00096">
    <property type="entry name" value="Ig"/>
    <property type="match status" value="1"/>
</dbReference>
<evidence type="ECO:0000313" key="7">
    <source>
        <dbReference type="Ensembl" id="ENSMMDP00005048810.1"/>
    </source>
</evidence>
<dbReference type="AlphaFoldDB" id="A0A668A1S4"/>
<dbReference type="Pfam" id="PF13895">
    <property type="entry name" value="Ig_2"/>
    <property type="match status" value="1"/>
</dbReference>
<evidence type="ECO:0000256" key="3">
    <source>
        <dbReference type="ARBA" id="ARBA00023157"/>
    </source>
</evidence>
<dbReference type="InterPro" id="IPR051275">
    <property type="entry name" value="Cell_adhesion_signaling"/>
</dbReference>
<dbReference type="GO" id="GO:0050839">
    <property type="term" value="F:cell adhesion molecule binding"/>
    <property type="evidence" value="ECO:0007669"/>
    <property type="project" value="TreeGrafter"/>
</dbReference>
<evidence type="ECO:0000313" key="8">
    <source>
        <dbReference type="Proteomes" id="UP000472263"/>
    </source>
</evidence>
<dbReference type="PANTHER" id="PTHR11640:SF164">
    <property type="entry name" value="MAM DOMAIN-CONTAINING GLYCOSYLPHOSPHATIDYLINOSITOL ANCHOR PROTEIN 1"/>
    <property type="match status" value="1"/>
</dbReference>